<evidence type="ECO:0000313" key="1">
    <source>
        <dbReference type="EMBL" id="MFC4826449.1"/>
    </source>
</evidence>
<dbReference type="Proteomes" id="UP001595945">
    <property type="component" value="Unassembled WGS sequence"/>
</dbReference>
<proteinExistence type="predicted"/>
<sequence length="168" mass="19179">MYSWQATWTPDGDSLADRRVRFETDYDRLADADVLTNAYRATRRQKVIDEYALTRYWTLTDLTGTYAAIEDTLGEQAYPELTAWLERRPEVVAVRPRTPVVDVLLDSTEDGYELESALRDWLGADISATVERTTTRKPGKNGSVGQVPRLQLRTQFHLAETVERHAAD</sequence>
<dbReference type="RefSeq" id="WP_254267953.1">
    <property type="nucleotide sequence ID" value="NZ_CP100400.1"/>
</dbReference>
<name>A0ABD5Q6Y3_9EURY</name>
<evidence type="ECO:0000313" key="2">
    <source>
        <dbReference type="Proteomes" id="UP001595945"/>
    </source>
</evidence>
<organism evidence="1 2">
    <name type="scientific">Halorussus aquaticus</name>
    <dbReference type="NCBI Taxonomy" id="2953748"/>
    <lineage>
        <taxon>Archaea</taxon>
        <taxon>Methanobacteriati</taxon>
        <taxon>Methanobacteriota</taxon>
        <taxon>Stenosarchaea group</taxon>
        <taxon>Halobacteria</taxon>
        <taxon>Halobacteriales</taxon>
        <taxon>Haladaptataceae</taxon>
        <taxon>Halorussus</taxon>
    </lineage>
</organism>
<protein>
    <submittedName>
        <fullName evidence="1">Uncharacterized protein</fullName>
    </submittedName>
</protein>
<keyword evidence="2" id="KW-1185">Reference proteome</keyword>
<dbReference type="AlphaFoldDB" id="A0ABD5Q6Y3"/>
<comment type="caution">
    <text evidence="1">The sequence shown here is derived from an EMBL/GenBank/DDBJ whole genome shotgun (WGS) entry which is preliminary data.</text>
</comment>
<dbReference type="EMBL" id="JBHSHT010000002">
    <property type="protein sequence ID" value="MFC4826449.1"/>
    <property type="molecule type" value="Genomic_DNA"/>
</dbReference>
<gene>
    <name evidence="1" type="ORF">ACFO9K_19510</name>
</gene>
<accession>A0ABD5Q6Y3</accession>
<reference evidence="1 2" key="1">
    <citation type="journal article" date="2019" name="Int. J. Syst. Evol. Microbiol.">
        <title>The Global Catalogue of Microorganisms (GCM) 10K type strain sequencing project: providing services to taxonomists for standard genome sequencing and annotation.</title>
        <authorList>
            <consortium name="The Broad Institute Genomics Platform"/>
            <consortium name="The Broad Institute Genome Sequencing Center for Infectious Disease"/>
            <person name="Wu L."/>
            <person name="Ma J."/>
        </authorList>
    </citation>
    <scope>NUCLEOTIDE SEQUENCE [LARGE SCALE GENOMIC DNA]</scope>
    <source>
        <strain evidence="1 2">XZYJ18</strain>
    </source>
</reference>
<dbReference type="GeneID" id="73046454"/>